<sequence length="152" mass="16795">MPLSSGQPLVSRFLCIARPLRPSCRPHLPSRDLLVVLDRWVADLQALSVAPTCLEFATSKHAFCLLPHELAEQERLHLVCPFRALKTYVLCSGSWANGCSVPGLLVFSHGPWDRHQPVCGGVGIDVPIASVMTQHRVASKGNYNSNMYTIYE</sequence>
<comment type="caution">
    <text evidence="1">The sequence shown here is derived from an EMBL/GenBank/DDBJ whole genome shotgun (WGS) entry which is preliminary data.</text>
</comment>
<name>A0AAE0R0X6_9TELE</name>
<protein>
    <submittedName>
        <fullName evidence="1">Uncharacterized protein</fullName>
    </submittedName>
</protein>
<accession>A0AAE0R0X6</accession>
<dbReference type="AlphaFoldDB" id="A0AAE0R0X6"/>
<dbReference type="EMBL" id="JAUCMX010000007">
    <property type="protein sequence ID" value="KAK3539605.1"/>
    <property type="molecule type" value="Genomic_DNA"/>
</dbReference>
<keyword evidence="2" id="KW-1185">Reference proteome</keyword>
<gene>
    <name evidence="1" type="ORF">QTP70_010239</name>
</gene>
<reference evidence="1" key="1">
    <citation type="submission" date="2023-06" db="EMBL/GenBank/DDBJ databases">
        <title>Male Hemibagrus guttatus genome.</title>
        <authorList>
            <person name="Bian C."/>
        </authorList>
    </citation>
    <scope>NUCLEOTIDE SEQUENCE</scope>
    <source>
        <strain evidence="1">Male_cb2023</strain>
        <tissue evidence="1">Muscle</tissue>
    </source>
</reference>
<organism evidence="1 2">
    <name type="scientific">Hemibagrus guttatus</name>
    <dbReference type="NCBI Taxonomy" id="175788"/>
    <lineage>
        <taxon>Eukaryota</taxon>
        <taxon>Metazoa</taxon>
        <taxon>Chordata</taxon>
        <taxon>Craniata</taxon>
        <taxon>Vertebrata</taxon>
        <taxon>Euteleostomi</taxon>
        <taxon>Actinopterygii</taxon>
        <taxon>Neopterygii</taxon>
        <taxon>Teleostei</taxon>
        <taxon>Ostariophysi</taxon>
        <taxon>Siluriformes</taxon>
        <taxon>Bagridae</taxon>
        <taxon>Hemibagrus</taxon>
    </lineage>
</organism>
<dbReference type="Proteomes" id="UP001274896">
    <property type="component" value="Unassembled WGS sequence"/>
</dbReference>
<proteinExistence type="predicted"/>
<evidence type="ECO:0000313" key="1">
    <source>
        <dbReference type="EMBL" id="KAK3539605.1"/>
    </source>
</evidence>
<evidence type="ECO:0000313" key="2">
    <source>
        <dbReference type="Proteomes" id="UP001274896"/>
    </source>
</evidence>